<evidence type="ECO:0000259" key="2">
    <source>
        <dbReference type="Pfam" id="PF01266"/>
    </source>
</evidence>
<dbReference type="AlphaFoldDB" id="A0A6G1L791"/>
<organism evidence="3 4">
    <name type="scientific">Teratosphaeria nubilosa</name>
    <dbReference type="NCBI Taxonomy" id="161662"/>
    <lineage>
        <taxon>Eukaryota</taxon>
        <taxon>Fungi</taxon>
        <taxon>Dikarya</taxon>
        <taxon>Ascomycota</taxon>
        <taxon>Pezizomycotina</taxon>
        <taxon>Dothideomycetes</taxon>
        <taxon>Dothideomycetidae</taxon>
        <taxon>Mycosphaerellales</taxon>
        <taxon>Teratosphaeriaceae</taxon>
        <taxon>Teratosphaeria</taxon>
    </lineage>
</organism>
<evidence type="ECO:0000256" key="1">
    <source>
        <dbReference type="SAM" id="MobiDB-lite"/>
    </source>
</evidence>
<reference evidence="3" key="1">
    <citation type="journal article" date="2020" name="Stud. Mycol.">
        <title>101 Dothideomycetes genomes: a test case for predicting lifestyles and emergence of pathogens.</title>
        <authorList>
            <person name="Haridas S."/>
            <person name="Albert R."/>
            <person name="Binder M."/>
            <person name="Bloem J."/>
            <person name="Labutti K."/>
            <person name="Salamov A."/>
            <person name="Andreopoulos B."/>
            <person name="Baker S."/>
            <person name="Barry K."/>
            <person name="Bills G."/>
            <person name="Bluhm B."/>
            <person name="Cannon C."/>
            <person name="Castanera R."/>
            <person name="Culley D."/>
            <person name="Daum C."/>
            <person name="Ezra D."/>
            <person name="Gonzalez J."/>
            <person name="Henrissat B."/>
            <person name="Kuo A."/>
            <person name="Liang C."/>
            <person name="Lipzen A."/>
            <person name="Lutzoni F."/>
            <person name="Magnuson J."/>
            <person name="Mondo S."/>
            <person name="Nolan M."/>
            <person name="Ohm R."/>
            <person name="Pangilinan J."/>
            <person name="Park H.-J."/>
            <person name="Ramirez L."/>
            <person name="Alfaro M."/>
            <person name="Sun H."/>
            <person name="Tritt A."/>
            <person name="Yoshinaga Y."/>
            <person name="Zwiers L.-H."/>
            <person name="Turgeon B."/>
            <person name="Goodwin S."/>
            <person name="Spatafora J."/>
            <person name="Crous P."/>
            <person name="Grigoriev I."/>
        </authorList>
    </citation>
    <scope>NUCLEOTIDE SEQUENCE</scope>
    <source>
        <strain evidence="3">CBS 116005</strain>
    </source>
</reference>
<dbReference type="InterPro" id="IPR006076">
    <property type="entry name" value="FAD-dep_OxRdtase"/>
</dbReference>
<feature type="region of interest" description="Disordered" evidence="1">
    <location>
        <begin position="1"/>
        <end position="34"/>
    </location>
</feature>
<gene>
    <name evidence="3" type="ORF">EJ03DRAFT_351925</name>
</gene>
<dbReference type="EMBL" id="ML995841">
    <property type="protein sequence ID" value="KAF2768737.1"/>
    <property type="molecule type" value="Genomic_DNA"/>
</dbReference>
<feature type="domain" description="FAD dependent oxidoreductase" evidence="2">
    <location>
        <begin position="85"/>
        <end position="217"/>
    </location>
</feature>
<keyword evidence="4" id="KW-1185">Reference proteome</keyword>
<dbReference type="Pfam" id="PF01266">
    <property type="entry name" value="DAO"/>
    <property type="match status" value="1"/>
</dbReference>
<dbReference type="InterPro" id="IPR036188">
    <property type="entry name" value="FAD/NAD-bd_sf"/>
</dbReference>
<name>A0A6G1L791_9PEZI</name>
<evidence type="ECO:0000313" key="3">
    <source>
        <dbReference type="EMBL" id="KAF2768737.1"/>
    </source>
</evidence>
<dbReference type="PANTHER" id="PTHR13847:SF260">
    <property type="entry name" value="FAD DEPENDENT OXIDOREDUCTASE DOMAIN-CONTAINING PROTEIN"/>
    <property type="match status" value="1"/>
</dbReference>
<dbReference type="Proteomes" id="UP000799436">
    <property type="component" value="Unassembled WGS sequence"/>
</dbReference>
<accession>A0A6G1L791</accession>
<dbReference type="PANTHER" id="PTHR13847">
    <property type="entry name" value="SARCOSINE DEHYDROGENASE-RELATED"/>
    <property type="match status" value="1"/>
</dbReference>
<sequence>MVLRRAPGMVSFSQPEVPPEDVHTGKPTHTQRWGYPTPDGYSLSYWLQQVRSDPLLNHRSSPELPTKVDCVVIGSDHRLSYGVLLPDGGLFSINSRCTSDGLVMFGGDNPGQMKLNEWVEQHPETCVDDSMANVPEVENAVRSFAEAELLDWDDGVQMGPGQGYDYNWSGIIALTSDGVPFVGEVPGKPGQWACVGHNGHGMARTFTLAPGLAKLIAGHSWESTGIPEAFSAD</sequence>
<dbReference type="OrthoDB" id="429143at2759"/>
<dbReference type="Gene3D" id="3.50.50.60">
    <property type="entry name" value="FAD/NAD(P)-binding domain"/>
    <property type="match status" value="1"/>
</dbReference>
<protein>
    <recommendedName>
        <fullName evidence="2">FAD dependent oxidoreductase domain-containing protein</fullName>
    </recommendedName>
</protein>
<dbReference type="Gene3D" id="3.30.9.10">
    <property type="entry name" value="D-Amino Acid Oxidase, subunit A, domain 2"/>
    <property type="match status" value="1"/>
</dbReference>
<dbReference type="GO" id="GO:0005737">
    <property type="term" value="C:cytoplasm"/>
    <property type="evidence" value="ECO:0007669"/>
    <property type="project" value="TreeGrafter"/>
</dbReference>
<dbReference type="SUPFAM" id="SSF51971">
    <property type="entry name" value="Nucleotide-binding domain"/>
    <property type="match status" value="1"/>
</dbReference>
<proteinExistence type="predicted"/>
<evidence type="ECO:0000313" key="4">
    <source>
        <dbReference type="Proteomes" id="UP000799436"/>
    </source>
</evidence>